<dbReference type="AlphaFoldDB" id="A0A6J6S7E2"/>
<dbReference type="EMBL" id="CAFABH010000006">
    <property type="protein sequence ID" value="CAB4825229.1"/>
    <property type="molecule type" value="Genomic_DNA"/>
</dbReference>
<dbReference type="Gene3D" id="3.40.1190.20">
    <property type="match status" value="1"/>
</dbReference>
<evidence type="ECO:0000313" key="12">
    <source>
        <dbReference type="EMBL" id="CAB4875088.1"/>
    </source>
</evidence>
<feature type="domain" description="YjeF C-terminal" evidence="6">
    <location>
        <begin position="10"/>
        <end position="276"/>
    </location>
</feature>
<gene>
    <name evidence="8" type="ORF">UFOPK2510_01197</name>
    <name evidence="9" type="ORF">UFOPK2718_01209</name>
    <name evidence="10" type="ORF">UFOPK2936_01349</name>
    <name evidence="11" type="ORF">UFOPK3174_00502</name>
    <name evidence="12" type="ORF">UFOPK3328_01302</name>
    <name evidence="13" type="ORF">UFOPK3779_01288</name>
    <name evidence="14" type="ORF">UFOPK3913_00699</name>
    <name evidence="7" type="ORF">UFOPK4107_01216</name>
    <name evidence="15" type="ORF">UFOPK4403_00963</name>
</gene>
<evidence type="ECO:0000256" key="5">
    <source>
        <dbReference type="ARBA" id="ARBA00023239"/>
    </source>
</evidence>
<dbReference type="InterPro" id="IPR017953">
    <property type="entry name" value="Carbohydrate_kinase_pred_CS"/>
</dbReference>
<dbReference type="CDD" id="cd01171">
    <property type="entry name" value="YXKO-related"/>
    <property type="match status" value="1"/>
</dbReference>
<keyword evidence="2" id="KW-0067">ATP-binding</keyword>
<organism evidence="9">
    <name type="scientific">freshwater metagenome</name>
    <dbReference type="NCBI Taxonomy" id="449393"/>
    <lineage>
        <taxon>unclassified sequences</taxon>
        <taxon>metagenomes</taxon>
        <taxon>ecological metagenomes</taxon>
    </lineage>
</organism>
<reference evidence="9" key="1">
    <citation type="submission" date="2020-05" db="EMBL/GenBank/DDBJ databases">
        <authorList>
            <person name="Chiriac C."/>
            <person name="Salcher M."/>
            <person name="Ghai R."/>
            <person name="Kavagutti S V."/>
        </authorList>
    </citation>
    <scope>NUCLEOTIDE SEQUENCE</scope>
</reference>
<dbReference type="PROSITE" id="PS01050">
    <property type="entry name" value="YJEF_C_2"/>
    <property type="match status" value="1"/>
</dbReference>
<dbReference type="EMBL" id="CAFBLD010000009">
    <property type="protein sequence ID" value="CAB4875088.1"/>
    <property type="molecule type" value="Genomic_DNA"/>
</dbReference>
<name>A0A6J6S7E2_9ZZZZ</name>
<keyword evidence="5" id="KW-0456">Lyase</keyword>
<dbReference type="EMBL" id="CAFBOC010000006">
    <property type="protein sequence ID" value="CAB4974353.1"/>
    <property type="molecule type" value="Genomic_DNA"/>
</dbReference>
<dbReference type="EMBL" id="CAEZXO010000007">
    <property type="protein sequence ID" value="CAB4699029.1"/>
    <property type="molecule type" value="Genomic_DNA"/>
</dbReference>
<evidence type="ECO:0000313" key="10">
    <source>
        <dbReference type="EMBL" id="CAB4786843.1"/>
    </source>
</evidence>
<keyword evidence="3" id="KW-0521">NADP</keyword>
<evidence type="ECO:0000256" key="4">
    <source>
        <dbReference type="ARBA" id="ARBA00023027"/>
    </source>
</evidence>
<evidence type="ECO:0000313" key="7">
    <source>
        <dbReference type="EMBL" id="CAB4343124.1"/>
    </source>
</evidence>
<dbReference type="EMBL" id="CAEZYM010000012">
    <property type="protein sequence ID" value="CAB4730555.1"/>
    <property type="molecule type" value="Genomic_DNA"/>
</dbReference>
<evidence type="ECO:0000313" key="8">
    <source>
        <dbReference type="EMBL" id="CAB4699029.1"/>
    </source>
</evidence>
<keyword evidence="1" id="KW-0547">Nucleotide-binding</keyword>
<evidence type="ECO:0000313" key="9">
    <source>
        <dbReference type="EMBL" id="CAB4730555.1"/>
    </source>
</evidence>
<evidence type="ECO:0000259" key="6">
    <source>
        <dbReference type="PROSITE" id="PS51383"/>
    </source>
</evidence>
<dbReference type="SUPFAM" id="SSF53613">
    <property type="entry name" value="Ribokinase-like"/>
    <property type="match status" value="1"/>
</dbReference>
<dbReference type="EMBL" id="CAFBQX010000005">
    <property type="protein sequence ID" value="CAB5073626.1"/>
    <property type="molecule type" value="Genomic_DNA"/>
</dbReference>
<dbReference type="PANTHER" id="PTHR12592">
    <property type="entry name" value="ATP-DEPENDENT (S)-NAD(P)H-HYDRATE DEHYDRATASE FAMILY MEMBER"/>
    <property type="match status" value="1"/>
</dbReference>
<dbReference type="InterPro" id="IPR000631">
    <property type="entry name" value="CARKD"/>
</dbReference>
<dbReference type="GO" id="GO:0052856">
    <property type="term" value="F:NAD(P)HX epimerase activity"/>
    <property type="evidence" value="ECO:0007669"/>
    <property type="project" value="TreeGrafter"/>
</dbReference>
<evidence type="ECO:0000256" key="1">
    <source>
        <dbReference type="ARBA" id="ARBA00022741"/>
    </source>
</evidence>
<evidence type="ECO:0000256" key="2">
    <source>
        <dbReference type="ARBA" id="ARBA00022840"/>
    </source>
</evidence>
<sequence length="277" mass="29337">MATEKWKIWTARDARQSIVMPSVDDDKYSRGVLGIIAGSEKYPGAAVLTCQAAMRTGIGMVRYCGPSSVKDLVLASRPEVVTAQGQVNAWLLGSGIDSNDLGYFRSRKLRSAIGEGLPVILDAGAIIRARKINGPTLITPHYRELQRLLSERGISVTASAIEGAPKKWASYAAEEFGVTVLLKGNVSVVSSKERQIQLPASTSWLATAGTGDVLSGIIGALVATQTVEIEKNSEKLVAIAATGAYIHSRAAAIATKSGPIVAMDVVRFISKAISEIL</sequence>
<dbReference type="PROSITE" id="PS51383">
    <property type="entry name" value="YJEF_C_3"/>
    <property type="match status" value="1"/>
</dbReference>
<evidence type="ECO:0000313" key="11">
    <source>
        <dbReference type="EMBL" id="CAB4825229.1"/>
    </source>
</evidence>
<evidence type="ECO:0000256" key="3">
    <source>
        <dbReference type="ARBA" id="ARBA00022857"/>
    </source>
</evidence>
<evidence type="ECO:0000313" key="15">
    <source>
        <dbReference type="EMBL" id="CAB5073626.1"/>
    </source>
</evidence>
<dbReference type="GO" id="GO:0005524">
    <property type="term" value="F:ATP binding"/>
    <property type="evidence" value="ECO:0007669"/>
    <property type="project" value="UniProtKB-KW"/>
</dbReference>
<accession>A0A6J6S7E2</accession>
<keyword evidence="4" id="KW-0520">NAD</keyword>
<dbReference type="GO" id="GO:0110051">
    <property type="term" value="P:metabolite repair"/>
    <property type="evidence" value="ECO:0007669"/>
    <property type="project" value="TreeGrafter"/>
</dbReference>
<evidence type="ECO:0000313" key="13">
    <source>
        <dbReference type="EMBL" id="CAB4952106.1"/>
    </source>
</evidence>
<dbReference type="Pfam" id="PF01256">
    <property type="entry name" value="Carb_kinase"/>
    <property type="match status" value="1"/>
</dbReference>
<dbReference type="EMBL" id="CAESAE010000007">
    <property type="protein sequence ID" value="CAB4343124.1"/>
    <property type="molecule type" value="Genomic_DNA"/>
</dbReference>
<protein>
    <submittedName>
        <fullName evidence="9">Unannotated protein</fullName>
    </submittedName>
</protein>
<evidence type="ECO:0000313" key="14">
    <source>
        <dbReference type="EMBL" id="CAB4974353.1"/>
    </source>
</evidence>
<dbReference type="GO" id="GO:0052855">
    <property type="term" value="F:ADP-dependent NAD(P)H-hydrate dehydratase activity"/>
    <property type="evidence" value="ECO:0007669"/>
    <property type="project" value="TreeGrafter"/>
</dbReference>
<dbReference type="HAMAP" id="MF_01965">
    <property type="entry name" value="NADHX_dehydratase"/>
    <property type="match status" value="1"/>
</dbReference>
<proteinExistence type="inferred from homology"/>
<dbReference type="PANTHER" id="PTHR12592:SF0">
    <property type="entry name" value="ATP-DEPENDENT (S)-NAD(P)H-HYDRATE DEHYDRATASE"/>
    <property type="match status" value="1"/>
</dbReference>
<dbReference type="EMBL" id="CAEZZW010000008">
    <property type="protein sequence ID" value="CAB4786843.1"/>
    <property type="molecule type" value="Genomic_DNA"/>
</dbReference>
<dbReference type="EMBL" id="CAFBNH010000008">
    <property type="protein sequence ID" value="CAB4952106.1"/>
    <property type="molecule type" value="Genomic_DNA"/>
</dbReference>
<dbReference type="InterPro" id="IPR029056">
    <property type="entry name" value="Ribokinase-like"/>
</dbReference>